<protein>
    <submittedName>
        <fullName evidence="4">FG-GAP-like repeat-containing protein</fullName>
    </submittedName>
</protein>
<gene>
    <name evidence="4" type="ORF">ABII15_29730</name>
</gene>
<dbReference type="InterPro" id="IPR028994">
    <property type="entry name" value="Integrin_alpha_N"/>
</dbReference>
<dbReference type="KEGG" id="stac:ABII15_29730"/>
<dbReference type="Pfam" id="PF03372">
    <property type="entry name" value="Exo_endo_phos"/>
    <property type="match status" value="1"/>
</dbReference>
<evidence type="ECO:0000313" key="4">
    <source>
        <dbReference type="EMBL" id="XCJ73885.1"/>
    </source>
</evidence>
<feature type="domain" description="Endonuclease/exonuclease/phosphatase" evidence="3">
    <location>
        <begin position="49"/>
        <end position="303"/>
    </location>
</feature>
<dbReference type="AlphaFoldDB" id="A0AAU8J000"/>
<dbReference type="EMBL" id="CP159534">
    <property type="protein sequence ID" value="XCJ73885.1"/>
    <property type="molecule type" value="Genomic_DNA"/>
</dbReference>
<dbReference type="RefSeq" id="WP_353945334.1">
    <property type="nucleotide sequence ID" value="NZ_CP159534.1"/>
</dbReference>
<dbReference type="InterPro" id="IPR005135">
    <property type="entry name" value="Endo/exonuclease/phosphatase"/>
</dbReference>
<organism evidence="4">
    <name type="scientific">Streptomyces tabacisoli</name>
    <dbReference type="NCBI Taxonomy" id="3156398"/>
    <lineage>
        <taxon>Bacteria</taxon>
        <taxon>Bacillati</taxon>
        <taxon>Actinomycetota</taxon>
        <taxon>Actinomycetes</taxon>
        <taxon>Kitasatosporales</taxon>
        <taxon>Streptomycetaceae</taxon>
        <taxon>Streptomyces</taxon>
    </lineage>
</organism>
<evidence type="ECO:0000256" key="2">
    <source>
        <dbReference type="SAM" id="SignalP"/>
    </source>
</evidence>
<proteinExistence type="predicted"/>
<evidence type="ECO:0000259" key="3">
    <source>
        <dbReference type="Pfam" id="PF03372"/>
    </source>
</evidence>
<feature type="chain" id="PRO_5043885386" evidence="2">
    <location>
        <begin position="22"/>
        <end position="588"/>
    </location>
</feature>
<evidence type="ECO:0000256" key="1">
    <source>
        <dbReference type="ARBA" id="ARBA00022729"/>
    </source>
</evidence>
<dbReference type="GO" id="GO:0003824">
    <property type="term" value="F:catalytic activity"/>
    <property type="evidence" value="ECO:0007669"/>
    <property type="project" value="InterPro"/>
</dbReference>
<accession>A0AAU8J000</accession>
<sequence length="588" mass="61499">MAVAALLLCASFLAGSGTAEARTTGPQLKVIHYNLCGAAYACPNNLGGTGEGTSVARLVTEASSYQPDIITVDEICLSQYAALKLQLTRAGWTMDGTYASSQDNVVNCGSDKRFGSAVLSRQDVPDDVQEYHAFVHTGDETYTNDGRTVEVKRGLLCANTSYDGRPLKACTAHTYAAAPEQLQEIADWTADPSLFPVNTPVVLGADLNLQPNEGGLAHLYDHTHSSKDATAQPIGRFLEADETNPAWFAETSTGGVTCPATGTVRCRNGAPTASARKIDYVFADRRHFTAPSLAATAFAESDHALLKASFTLVPSQYVDIFAGDLNADTHDDLLARTAQGGTLNFWAGSGTTSAAASGLGTPAVLGNAWDNYTDFATGDFDADGRTDVIGRAVGLRTLEFWAGEGTAGAPGTGDGLAAHTPVTADWSRYRDTVAGDFDGDGHDDLIAREAATGSLRFWAGTGRTAPGTSGFTAPVDVTGDWSGLTDLAAGDFDGNGTTDLVGRNTATDRLQYWAGLGGGAPDLFSTVKIVGSGWGNFTDLAAADLNGDGRDDLVGRARTTDELWFWAADGTIAATDGFAPRILLPGSW</sequence>
<dbReference type="InterPro" id="IPR036691">
    <property type="entry name" value="Endo/exonu/phosph_ase_sf"/>
</dbReference>
<dbReference type="Pfam" id="PF13517">
    <property type="entry name" value="FG-GAP_3"/>
    <property type="match status" value="1"/>
</dbReference>
<dbReference type="SUPFAM" id="SSF69318">
    <property type="entry name" value="Integrin alpha N-terminal domain"/>
    <property type="match status" value="1"/>
</dbReference>
<dbReference type="InterPro" id="IPR013517">
    <property type="entry name" value="FG-GAP"/>
</dbReference>
<dbReference type="PANTHER" id="PTHR44103">
    <property type="entry name" value="PROPROTEIN CONVERTASE P"/>
    <property type="match status" value="1"/>
</dbReference>
<keyword evidence="1 2" id="KW-0732">Signal</keyword>
<reference evidence="4" key="1">
    <citation type="submission" date="2024-06" db="EMBL/GenBank/DDBJ databases">
        <title>Streptomyces sp. strain HUAS MG91 genome sequences.</title>
        <authorList>
            <person name="Mo P."/>
        </authorList>
    </citation>
    <scope>NUCLEOTIDE SEQUENCE</scope>
    <source>
        <strain evidence="4">HUAS MG91</strain>
    </source>
</reference>
<dbReference type="PANTHER" id="PTHR44103:SF1">
    <property type="entry name" value="PROPROTEIN CONVERTASE P"/>
    <property type="match status" value="1"/>
</dbReference>
<dbReference type="Gene3D" id="3.60.10.10">
    <property type="entry name" value="Endonuclease/exonuclease/phosphatase"/>
    <property type="match status" value="1"/>
</dbReference>
<dbReference type="SUPFAM" id="SSF56219">
    <property type="entry name" value="DNase I-like"/>
    <property type="match status" value="1"/>
</dbReference>
<name>A0AAU8J000_9ACTN</name>
<dbReference type="Gene3D" id="2.130.10.130">
    <property type="entry name" value="Integrin alpha, N-terminal"/>
    <property type="match status" value="1"/>
</dbReference>
<feature type="signal peptide" evidence="2">
    <location>
        <begin position="1"/>
        <end position="21"/>
    </location>
</feature>